<feature type="compositionally biased region" description="Low complexity" evidence="1">
    <location>
        <begin position="86"/>
        <end position="102"/>
    </location>
</feature>
<feature type="region of interest" description="Disordered" evidence="1">
    <location>
        <begin position="600"/>
        <end position="629"/>
    </location>
</feature>
<feature type="compositionally biased region" description="Polar residues" evidence="1">
    <location>
        <begin position="124"/>
        <end position="133"/>
    </location>
</feature>
<evidence type="ECO:0000313" key="2">
    <source>
        <dbReference type="EMBL" id="KAK5697485.1"/>
    </source>
</evidence>
<evidence type="ECO:0000256" key="1">
    <source>
        <dbReference type="SAM" id="MobiDB-lite"/>
    </source>
</evidence>
<feature type="region of interest" description="Disordered" evidence="1">
    <location>
        <begin position="458"/>
        <end position="477"/>
    </location>
</feature>
<feature type="region of interest" description="Disordered" evidence="1">
    <location>
        <begin position="77"/>
        <end position="167"/>
    </location>
</feature>
<dbReference type="Proteomes" id="UP001310594">
    <property type="component" value="Unassembled WGS sequence"/>
</dbReference>
<dbReference type="EMBL" id="JAVRQU010000011">
    <property type="protein sequence ID" value="KAK5697485.1"/>
    <property type="molecule type" value="Genomic_DNA"/>
</dbReference>
<organism evidence="2 3">
    <name type="scientific">Elasticomyces elasticus</name>
    <dbReference type="NCBI Taxonomy" id="574655"/>
    <lineage>
        <taxon>Eukaryota</taxon>
        <taxon>Fungi</taxon>
        <taxon>Dikarya</taxon>
        <taxon>Ascomycota</taxon>
        <taxon>Pezizomycotina</taxon>
        <taxon>Dothideomycetes</taxon>
        <taxon>Dothideomycetidae</taxon>
        <taxon>Mycosphaerellales</taxon>
        <taxon>Teratosphaeriaceae</taxon>
        <taxon>Elasticomyces</taxon>
    </lineage>
</organism>
<feature type="compositionally biased region" description="Polar residues" evidence="1">
    <location>
        <begin position="373"/>
        <end position="382"/>
    </location>
</feature>
<feature type="region of interest" description="Disordered" evidence="1">
    <location>
        <begin position="549"/>
        <end position="569"/>
    </location>
</feature>
<name>A0AAN7W590_9PEZI</name>
<dbReference type="AlphaFoldDB" id="A0AAN7W590"/>
<feature type="region of interest" description="Disordered" evidence="1">
    <location>
        <begin position="193"/>
        <end position="216"/>
    </location>
</feature>
<feature type="compositionally biased region" description="Basic residues" evidence="1">
    <location>
        <begin position="354"/>
        <end position="363"/>
    </location>
</feature>
<feature type="region of interest" description="Disordered" evidence="1">
    <location>
        <begin position="327"/>
        <end position="444"/>
    </location>
</feature>
<accession>A0AAN7W590</accession>
<feature type="compositionally biased region" description="Polar residues" evidence="1">
    <location>
        <begin position="600"/>
        <end position="610"/>
    </location>
</feature>
<comment type="caution">
    <text evidence="2">The sequence shown here is derived from an EMBL/GenBank/DDBJ whole genome shotgun (WGS) entry which is preliminary data.</text>
</comment>
<sequence length="629" mass="68889">MAAATIPLECRLCPKKPDFSDVSHLLTHVASKAHLSRYYQMKVKGSADIHSRTLVDDYDDWYERYSIDDLMRDRLAQKDKKGGGARSARNASTAATRRGSAGQSRRRNLRSTASRADTPVHEATISSRSTPAASAQGGRRAAPRPLRDSVLNPQLEPRVKIEPMSRSGTPLSYLSSVDSAIFAGTRYAPPSWPNSPYAGTPMKEETMSTSDEDDDDPFTLDPLPLPPRFYNPRVGRNSTGTNTGESIITYDDFEEDTVGETTSDVAKLKGLVWPGMAMFDSATPDMRRKRNQKKDYSVIEQLQATSEWVMPNEMIFDHTGTLRKEREITGNPEDDEDSLLSGEAEPEPDLQPPTKKRQTRKPRQALVEKNRNTGRVTRQRTGGSHHPGGSFRRQTLGRANGPYFGAPPGDGDDDLTFGPSRPRKRTGLSIHRDNTGPDITFDQPASMNYLTSSFRNPLQNNNSRPAPPLFAPSNANLGHQRLPSFGYSGSAFGGNAFRPSSNGGMGNFASFGGLNTQTLFQHNPFPTINGAAAMSAFHQQFGTGPQQSFGNTGMFAPQNPGHSRGYSQGHGSIDLLTGLNYDVGAATGVDHSYQGSTELNPLFFSSNQPTPWEDDEATVSPPNSDREQR</sequence>
<proteinExistence type="predicted"/>
<reference evidence="2" key="1">
    <citation type="submission" date="2023-08" db="EMBL/GenBank/DDBJ databases">
        <title>Black Yeasts Isolated from many extreme environments.</title>
        <authorList>
            <person name="Coleine C."/>
            <person name="Stajich J.E."/>
            <person name="Selbmann L."/>
        </authorList>
    </citation>
    <scope>NUCLEOTIDE SEQUENCE</scope>
    <source>
        <strain evidence="2">CCFEE 5810</strain>
    </source>
</reference>
<evidence type="ECO:0000313" key="3">
    <source>
        <dbReference type="Proteomes" id="UP001310594"/>
    </source>
</evidence>
<feature type="region of interest" description="Disordered" evidence="1">
    <location>
        <begin position="223"/>
        <end position="242"/>
    </location>
</feature>
<feature type="compositionally biased region" description="Acidic residues" evidence="1">
    <location>
        <begin position="332"/>
        <end position="348"/>
    </location>
</feature>
<protein>
    <submittedName>
        <fullName evidence="2">Uncharacterized protein</fullName>
    </submittedName>
</protein>
<gene>
    <name evidence="2" type="ORF">LTR97_007623</name>
</gene>